<dbReference type="Pfam" id="PF16888">
    <property type="entry name" value="YwqH-like"/>
    <property type="match status" value="1"/>
</dbReference>
<evidence type="ECO:0000313" key="3">
    <source>
        <dbReference type="Proteomes" id="UP000216133"/>
    </source>
</evidence>
<accession>A0A268S0B8</accession>
<dbReference type="AlphaFoldDB" id="A0A268S0B8"/>
<dbReference type="EMBL" id="NPBS01000056">
    <property type="protein sequence ID" value="PAF25930.1"/>
    <property type="molecule type" value="Genomic_DNA"/>
</dbReference>
<comment type="caution">
    <text evidence="2">The sequence shown here is derived from an EMBL/GenBank/DDBJ whole genome shotgun (WGS) entry which is preliminary data.</text>
</comment>
<protein>
    <submittedName>
        <fullName evidence="2">Uncharacterized protein</fullName>
    </submittedName>
</protein>
<feature type="compositionally biased region" description="Basic and acidic residues" evidence="1">
    <location>
        <begin position="77"/>
        <end position="88"/>
    </location>
</feature>
<feature type="region of interest" description="Disordered" evidence="1">
    <location>
        <begin position="68"/>
        <end position="88"/>
    </location>
</feature>
<evidence type="ECO:0000313" key="2">
    <source>
        <dbReference type="EMBL" id="PAF25930.1"/>
    </source>
</evidence>
<dbReference type="InterPro" id="IPR031681">
    <property type="entry name" value="YwqH-like"/>
</dbReference>
<reference evidence="2 3" key="1">
    <citation type="submission" date="2017-07" db="EMBL/GenBank/DDBJ databases">
        <title>Isolation and whole genome analysis of endospore-forming bacteria from heroin.</title>
        <authorList>
            <person name="Kalinowski J."/>
            <person name="Ahrens B."/>
            <person name="Al-Dilaimi A."/>
            <person name="Winkler A."/>
            <person name="Wibberg D."/>
            <person name="Schleenbecker U."/>
            <person name="Ruckert C."/>
            <person name="Wolfel R."/>
            <person name="Grass G."/>
        </authorList>
    </citation>
    <scope>NUCLEOTIDE SEQUENCE [LARGE SCALE GENOMIC DNA]</scope>
    <source>
        <strain evidence="2 3">7523-2</strain>
    </source>
</reference>
<evidence type="ECO:0000256" key="1">
    <source>
        <dbReference type="SAM" id="MobiDB-lite"/>
    </source>
</evidence>
<dbReference type="Proteomes" id="UP000216133">
    <property type="component" value="Unassembled WGS sequence"/>
</dbReference>
<sequence>MDAIPLSRQRFTLRRASAMSVEYFRQQIHSTEAFIAEANEKLRRLRECRSKLLSQEGTMADDRAQFKEPELSNETWNGKHADQFEQTRESEVVSTYQELIDTTGDAIERTDRQISMTVDVISHQNSLLSNYKIGLENAIEREREKK</sequence>
<proteinExistence type="predicted"/>
<gene>
    <name evidence="2" type="ORF">CHH61_11010</name>
</gene>
<organism evidence="2 3">
    <name type="scientific">Shouchella clausii</name>
    <name type="common">Alkalihalobacillus clausii</name>
    <dbReference type="NCBI Taxonomy" id="79880"/>
    <lineage>
        <taxon>Bacteria</taxon>
        <taxon>Bacillati</taxon>
        <taxon>Bacillota</taxon>
        <taxon>Bacilli</taxon>
        <taxon>Bacillales</taxon>
        <taxon>Bacillaceae</taxon>
        <taxon>Shouchella</taxon>
    </lineage>
</organism>
<name>A0A268S0B8_SHOCL</name>